<organism evidence="1 2">
    <name type="scientific">Cichorium intybus</name>
    <name type="common">Chicory</name>
    <dbReference type="NCBI Taxonomy" id="13427"/>
    <lineage>
        <taxon>Eukaryota</taxon>
        <taxon>Viridiplantae</taxon>
        <taxon>Streptophyta</taxon>
        <taxon>Embryophyta</taxon>
        <taxon>Tracheophyta</taxon>
        <taxon>Spermatophyta</taxon>
        <taxon>Magnoliopsida</taxon>
        <taxon>eudicotyledons</taxon>
        <taxon>Gunneridae</taxon>
        <taxon>Pentapetalae</taxon>
        <taxon>asterids</taxon>
        <taxon>campanulids</taxon>
        <taxon>Asterales</taxon>
        <taxon>Asteraceae</taxon>
        <taxon>Cichorioideae</taxon>
        <taxon>Cichorieae</taxon>
        <taxon>Cichoriinae</taxon>
        <taxon>Cichorium</taxon>
    </lineage>
</organism>
<gene>
    <name evidence="1" type="ORF">L2E82_08362</name>
</gene>
<proteinExistence type="predicted"/>
<sequence>MAKDPTMETSDEKREAAIEGRGGQTEYLKAGERVYDEIDDGSCMDSDEGFGMKADGGARWWCRVLYEDEKHDGGYSPNEGCGSYV</sequence>
<comment type="caution">
    <text evidence="1">The sequence shown here is derived from an EMBL/GenBank/DDBJ whole genome shotgun (WGS) entry which is preliminary data.</text>
</comment>
<reference evidence="1 2" key="2">
    <citation type="journal article" date="2022" name="Mol. Ecol. Resour.">
        <title>The genomes of chicory, endive, great burdock and yacon provide insights into Asteraceae paleo-polyploidization history and plant inulin production.</title>
        <authorList>
            <person name="Fan W."/>
            <person name="Wang S."/>
            <person name="Wang H."/>
            <person name="Wang A."/>
            <person name="Jiang F."/>
            <person name="Liu H."/>
            <person name="Zhao H."/>
            <person name="Xu D."/>
            <person name="Zhang Y."/>
        </authorList>
    </citation>
    <scope>NUCLEOTIDE SEQUENCE [LARGE SCALE GENOMIC DNA]</scope>
    <source>
        <strain evidence="2">cv. Punajuju</strain>
        <tissue evidence="1">Leaves</tissue>
    </source>
</reference>
<evidence type="ECO:0000313" key="2">
    <source>
        <dbReference type="Proteomes" id="UP001055811"/>
    </source>
</evidence>
<evidence type="ECO:0000313" key="1">
    <source>
        <dbReference type="EMBL" id="KAI3778972.1"/>
    </source>
</evidence>
<name>A0ACB9G6D4_CICIN</name>
<dbReference type="Proteomes" id="UP001055811">
    <property type="component" value="Linkage Group LG02"/>
</dbReference>
<reference evidence="2" key="1">
    <citation type="journal article" date="2022" name="Mol. Ecol. Resour.">
        <title>The genomes of chicory, endive, great burdock and yacon provide insights into Asteraceae palaeo-polyploidization history and plant inulin production.</title>
        <authorList>
            <person name="Fan W."/>
            <person name="Wang S."/>
            <person name="Wang H."/>
            <person name="Wang A."/>
            <person name="Jiang F."/>
            <person name="Liu H."/>
            <person name="Zhao H."/>
            <person name="Xu D."/>
            <person name="Zhang Y."/>
        </authorList>
    </citation>
    <scope>NUCLEOTIDE SEQUENCE [LARGE SCALE GENOMIC DNA]</scope>
    <source>
        <strain evidence="2">cv. Punajuju</strain>
    </source>
</reference>
<accession>A0ACB9G6D4</accession>
<protein>
    <submittedName>
        <fullName evidence="1">Uncharacterized protein</fullName>
    </submittedName>
</protein>
<keyword evidence="2" id="KW-1185">Reference proteome</keyword>
<dbReference type="EMBL" id="CM042010">
    <property type="protein sequence ID" value="KAI3778972.1"/>
    <property type="molecule type" value="Genomic_DNA"/>
</dbReference>